<dbReference type="PROSITE" id="PS50802">
    <property type="entry name" value="OTU"/>
    <property type="match status" value="1"/>
</dbReference>
<dbReference type="Gene3D" id="3.90.70.80">
    <property type="match status" value="1"/>
</dbReference>
<dbReference type="GO" id="GO:0016579">
    <property type="term" value="P:protein deubiquitination"/>
    <property type="evidence" value="ECO:0007669"/>
    <property type="project" value="TreeGrafter"/>
</dbReference>
<dbReference type="Pfam" id="PF02338">
    <property type="entry name" value="OTU"/>
    <property type="match status" value="1"/>
</dbReference>
<proteinExistence type="inferred from homology"/>
<dbReference type="InterPro" id="IPR050704">
    <property type="entry name" value="Peptidase_C85-like"/>
</dbReference>
<dbReference type="SUPFAM" id="SSF54001">
    <property type="entry name" value="Cysteine proteinases"/>
    <property type="match status" value="1"/>
</dbReference>
<accession>A0AAE0FE24</accession>
<evidence type="ECO:0000313" key="3">
    <source>
        <dbReference type="EMBL" id="KAK3257978.1"/>
    </source>
</evidence>
<evidence type="ECO:0000313" key="4">
    <source>
        <dbReference type="Proteomes" id="UP001190700"/>
    </source>
</evidence>
<dbReference type="CDD" id="cd22751">
    <property type="entry name" value="OTU_plant_OTU9-like"/>
    <property type="match status" value="1"/>
</dbReference>
<dbReference type="PANTHER" id="PTHR12419:SF111">
    <property type="entry name" value="OVARIAN TUMOR DOMAIN-CONTAINING DEUBIQUITINATING ENZYME 9"/>
    <property type="match status" value="1"/>
</dbReference>
<dbReference type="GO" id="GO:0004843">
    <property type="term" value="F:cysteine-type deubiquitinase activity"/>
    <property type="evidence" value="ECO:0007669"/>
    <property type="project" value="TreeGrafter"/>
</dbReference>
<feature type="domain" description="OTU" evidence="2">
    <location>
        <begin position="91"/>
        <end position="216"/>
    </location>
</feature>
<comment type="similarity">
    <text evidence="1">Belongs to the peptidase C85 family.</text>
</comment>
<dbReference type="EMBL" id="LGRX02019927">
    <property type="protein sequence ID" value="KAK3257978.1"/>
    <property type="molecule type" value="Genomic_DNA"/>
</dbReference>
<comment type="caution">
    <text evidence="3">The sequence shown here is derived from an EMBL/GenBank/DDBJ whole genome shotgun (WGS) entry which is preliminary data.</text>
</comment>
<dbReference type="InterPro" id="IPR003323">
    <property type="entry name" value="OTU_dom"/>
</dbReference>
<evidence type="ECO:0000259" key="2">
    <source>
        <dbReference type="PROSITE" id="PS50802"/>
    </source>
</evidence>
<dbReference type="PANTHER" id="PTHR12419">
    <property type="entry name" value="OTU DOMAIN CONTAINING PROTEIN"/>
    <property type="match status" value="1"/>
</dbReference>
<organism evidence="3 4">
    <name type="scientific">Cymbomonas tetramitiformis</name>
    <dbReference type="NCBI Taxonomy" id="36881"/>
    <lineage>
        <taxon>Eukaryota</taxon>
        <taxon>Viridiplantae</taxon>
        <taxon>Chlorophyta</taxon>
        <taxon>Pyramimonadophyceae</taxon>
        <taxon>Pyramimonadales</taxon>
        <taxon>Pyramimonadaceae</taxon>
        <taxon>Cymbomonas</taxon>
    </lineage>
</organism>
<gene>
    <name evidence="3" type="ORF">CYMTET_32954</name>
</gene>
<name>A0AAE0FE24_9CHLO</name>
<sequence>MRMEYSDKEHHEFHLHIDFRFFQSQDDMYTTSNSSYGAFWKGRSNPPQRPVSLAPKVNSGSSIQTVKSALAPPTTFPDRQNLQSKMNAYAMQERLVAGDGNCQFRALADQLFGDSEQYAFVRQAVVEQLQKTPTRYCAYVPGSYERYIIDMSEEGCWGDHVTLKACADFFGIKIYLLTSYTTNDVVEVLPEEIRIPDGVLWLSFWAEVHYNSLVPK</sequence>
<reference evidence="3 4" key="1">
    <citation type="journal article" date="2015" name="Genome Biol. Evol.">
        <title>Comparative Genomics of a Bacterivorous Green Alga Reveals Evolutionary Causalities and Consequences of Phago-Mixotrophic Mode of Nutrition.</title>
        <authorList>
            <person name="Burns J.A."/>
            <person name="Paasch A."/>
            <person name="Narechania A."/>
            <person name="Kim E."/>
        </authorList>
    </citation>
    <scope>NUCLEOTIDE SEQUENCE [LARGE SCALE GENOMIC DNA]</scope>
    <source>
        <strain evidence="3 4">PLY_AMNH</strain>
    </source>
</reference>
<protein>
    <recommendedName>
        <fullName evidence="2">OTU domain-containing protein</fullName>
    </recommendedName>
</protein>
<dbReference type="InterPro" id="IPR038765">
    <property type="entry name" value="Papain-like_cys_pep_sf"/>
</dbReference>
<keyword evidence="4" id="KW-1185">Reference proteome</keyword>
<dbReference type="Proteomes" id="UP001190700">
    <property type="component" value="Unassembled WGS sequence"/>
</dbReference>
<dbReference type="AlphaFoldDB" id="A0AAE0FE24"/>
<evidence type="ECO:0000256" key="1">
    <source>
        <dbReference type="ARBA" id="ARBA00010407"/>
    </source>
</evidence>